<dbReference type="InterPro" id="IPR011864">
    <property type="entry name" value="Phosphate_PstC"/>
</dbReference>
<feature type="transmembrane region" description="Helical" evidence="8">
    <location>
        <begin position="284"/>
        <end position="307"/>
    </location>
</feature>
<evidence type="ECO:0000313" key="11">
    <source>
        <dbReference type="EMBL" id="PZW19206.1"/>
    </source>
</evidence>
<dbReference type="InterPro" id="IPR051124">
    <property type="entry name" value="Phosphate_Transport_Permease"/>
</dbReference>
<dbReference type="GO" id="GO:0005315">
    <property type="term" value="F:phosphate transmembrane transporter activity"/>
    <property type="evidence" value="ECO:0007669"/>
    <property type="project" value="InterPro"/>
</dbReference>
<feature type="domain" description="ABC transmembrane type-1" evidence="10">
    <location>
        <begin position="83"/>
        <end position="303"/>
    </location>
</feature>
<dbReference type="AlphaFoldDB" id="A0A326TTM7"/>
<dbReference type="PANTHER" id="PTHR30425:SF2">
    <property type="entry name" value="ABC TRANSPORTER PERMEASE PROTEIN YQGH-RELATED"/>
    <property type="match status" value="1"/>
</dbReference>
<dbReference type="Proteomes" id="UP000248806">
    <property type="component" value="Unassembled WGS sequence"/>
</dbReference>
<name>A0A326TTM7_THEHA</name>
<accession>A0A326TTM7</accession>
<dbReference type="SUPFAM" id="SSF161098">
    <property type="entry name" value="MetI-like"/>
    <property type="match status" value="1"/>
</dbReference>
<keyword evidence="5 8" id="KW-0812">Transmembrane</keyword>
<keyword evidence="6 8" id="KW-1133">Transmembrane helix</keyword>
<evidence type="ECO:0000256" key="4">
    <source>
        <dbReference type="ARBA" id="ARBA00022475"/>
    </source>
</evidence>
<evidence type="ECO:0000256" key="9">
    <source>
        <dbReference type="RuleBase" id="RU363054"/>
    </source>
</evidence>
<feature type="transmembrane region" description="Helical" evidence="8">
    <location>
        <begin position="209"/>
        <end position="234"/>
    </location>
</feature>
<sequence>MQPSRRMRLTDQIAKVIFFLCALLLVGVIVSVIYFIASKAFLIFGSGVNPLTFLFGTTWDPTGIGHMDADGNPVPYFGAGGLILGSVVTTLLSVLLVIPFAVGTAIFFTELAPKWVITLLQPLLEIFTGIPSVVIGFLGLIVLVPWLQQLSSPLTGGLATGGYGWGAAILVLFVMVLPTVISVSIDALRAVPQSVREASLALGSTRWQMIFKAVVPAASTGIATAVVLGLARAIGETLAVAMVLQGHRLPENLFSLKIFFQPNVNITAFIAQDFGETAGTAQNAYWTLAFILLFISFLFICISRYLASRSVYK</sequence>
<feature type="transmembrane region" description="Helical" evidence="8">
    <location>
        <begin position="12"/>
        <end position="37"/>
    </location>
</feature>
<comment type="function">
    <text evidence="9">Part of the binding-protein-dependent transport system for phosphate; probably responsible for the translocation of the substrate across the membrane.</text>
</comment>
<dbReference type="NCBIfam" id="TIGR02138">
    <property type="entry name" value="phosphate_pstC"/>
    <property type="match status" value="1"/>
</dbReference>
<dbReference type="Gene3D" id="1.10.3720.10">
    <property type="entry name" value="MetI-like"/>
    <property type="match status" value="1"/>
</dbReference>
<reference evidence="11 12" key="1">
    <citation type="submission" date="2018-06" db="EMBL/GenBank/DDBJ databases">
        <title>Genomic Encyclopedia of Archaeal and Bacterial Type Strains, Phase II (KMG-II): from individual species to whole genera.</title>
        <authorList>
            <person name="Goeker M."/>
        </authorList>
    </citation>
    <scope>NUCLEOTIDE SEQUENCE [LARGE SCALE GENOMIC DNA]</scope>
    <source>
        <strain evidence="11 12">ATCC BAA-1881</strain>
    </source>
</reference>
<dbReference type="PROSITE" id="PS50928">
    <property type="entry name" value="ABC_TM1"/>
    <property type="match status" value="1"/>
</dbReference>
<dbReference type="GO" id="GO:0006817">
    <property type="term" value="P:phosphate ion transport"/>
    <property type="evidence" value="ECO:0007669"/>
    <property type="project" value="UniProtKB-KW"/>
</dbReference>
<dbReference type="PANTHER" id="PTHR30425">
    <property type="entry name" value="PHOSPHATE TRANSPORT SYSTEM PERMEASE PROTEIN PST"/>
    <property type="match status" value="1"/>
</dbReference>
<keyword evidence="9" id="KW-0592">Phosphate transport</keyword>
<dbReference type="EMBL" id="QKUF01000051">
    <property type="protein sequence ID" value="PZW19206.1"/>
    <property type="molecule type" value="Genomic_DNA"/>
</dbReference>
<keyword evidence="12" id="KW-1185">Reference proteome</keyword>
<proteinExistence type="inferred from homology"/>
<dbReference type="Pfam" id="PF00528">
    <property type="entry name" value="BPD_transp_1"/>
    <property type="match status" value="1"/>
</dbReference>
<gene>
    <name evidence="11" type="ORF">EI42_06187</name>
</gene>
<evidence type="ECO:0000256" key="3">
    <source>
        <dbReference type="ARBA" id="ARBA00022448"/>
    </source>
</evidence>
<evidence type="ECO:0000256" key="6">
    <source>
        <dbReference type="ARBA" id="ARBA00022989"/>
    </source>
</evidence>
<dbReference type="GO" id="GO:0005886">
    <property type="term" value="C:plasma membrane"/>
    <property type="evidence" value="ECO:0007669"/>
    <property type="project" value="UniProtKB-SubCell"/>
</dbReference>
<evidence type="ECO:0000256" key="1">
    <source>
        <dbReference type="ARBA" id="ARBA00004651"/>
    </source>
</evidence>
<evidence type="ECO:0000313" key="12">
    <source>
        <dbReference type="Proteomes" id="UP000248806"/>
    </source>
</evidence>
<evidence type="ECO:0000256" key="2">
    <source>
        <dbReference type="ARBA" id="ARBA00007069"/>
    </source>
</evidence>
<keyword evidence="7 8" id="KW-0472">Membrane</keyword>
<evidence type="ECO:0000259" key="10">
    <source>
        <dbReference type="PROSITE" id="PS50928"/>
    </source>
</evidence>
<dbReference type="OrthoDB" id="9785113at2"/>
<feature type="transmembrane region" description="Helical" evidence="8">
    <location>
        <begin position="123"/>
        <end position="147"/>
    </location>
</feature>
<keyword evidence="3 8" id="KW-0813">Transport</keyword>
<protein>
    <recommendedName>
        <fullName evidence="9">Phosphate transport system permease protein</fullName>
    </recommendedName>
</protein>
<comment type="similarity">
    <text evidence="2 9">Belongs to the binding-protein-dependent transport system permease family. CysTW subfamily.</text>
</comment>
<dbReference type="InterPro" id="IPR000515">
    <property type="entry name" value="MetI-like"/>
</dbReference>
<feature type="transmembrane region" description="Helical" evidence="8">
    <location>
        <begin position="76"/>
        <end position="102"/>
    </location>
</feature>
<organism evidence="11 12">
    <name type="scientific">Thermosporothrix hazakensis</name>
    <dbReference type="NCBI Taxonomy" id="644383"/>
    <lineage>
        <taxon>Bacteria</taxon>
        <taxon>Bacillati</taxon>
        <taxon>Chloroflexota</taxon>
        <taxon>Ktedonobacteria</taxon>
        <taxon>Ktedonobacterales</taxon>
        <taxon>Thermosporotrichaceae</taxon>
        <taxon>Thermosporothrix</taxon>
    </lineage>
</organism>
<evidence type="ECO:0000256" key="7">
    <source>
        <dbReference type="ARBA" id="ARBA00023136"/>
    </source>
</evidence>
<feature type="transmembrane region" description="Helical" evidence="8">
    <location>
        <begin position="167"/>
        <end position="188"/>
    </location>
</feature>
<dbReference type="InterPro" id="IPR035906">
    <property type="entry name" value="MetI-like_sf"/>
</dbReference>
<evidence type="ECO:0000256" key="5">
    <source>
        <dbReference type="ARBA" id="ARBA00022692"/>
    </source>
</evidence>
<dbReference type="RefSeq" id="WP_137686141.1">
    <property type="nucleotide sequence ID" value="NZ_BIFX01000001.1"/>
</dbReference>
<dbReference type="CDD" id="cd06261">
    <property type="entry name" value="TM_PBP2"/>
    <property type="match status" value="1"/>
</dbReference>
<comment type="subcellular location">
    <subcellularLocation>
        <location evidence="1 8">Cell membrane</location>
        <topology evidence="1 8">Multi-pass membrane protein</topology>
    </subcellularLocation>
</comment>
<comment type="caution">
    <text evidence="11">The sequence shown here is derived from an EMBL/GenBank/DDBJ whole genome shotgun (WGS) entry which is preliminary data.</text>
</comment>
<evidence type="ECO:0000256" key="8">
    <source>
        <dbReference type="RuleBase" id="RU363032"/>
    </source>
</evidence>
<keyword evidence="4 9" id="KW-1003">Cell membrane</keyword>